<dbReference type="Proteomes" id="UP000664203">
    <property type="component" value="Unassembled WGS sequence"/>
</dbReference>
<gene>
    <name evidence="3" type="ORF">ALECFALPRED_009123</name>
</gene>
<accession>A0A8H3EYP9</accession>
<sequence length="1017" mass="117236">MVGRRPRWTSMQVESLLRSLRSVVAAILQDDVGRALFHRKSPSKHSDAVKYYMQVQISPNRRLATKQEMSDMREKFEEAEIQNYEQKFFVPYDALRNLLPESKIATLIGTLAEREVLQVYQQREVIDIILDNGLRLFATLLSFSRPELILKFIETDHFAHSQPDSRLPLSHHSLGLILRDEKLSSTFYKNQWKFLAPFFRADQSHRELQDNVILPFTSCERLGEGGFGEVHKMTIAASDQALVPEGRSQVTIIRKQIKSKSNAEKDFHKEEHILSLLRCLEHPNIIQLLTAYTIHQTHNFLFPLADGDLKQFLRQQHRLPGFETDNEVFQALYELSSAIEAIHDYFSDTFNVRKIGCHYDLKPDNILYRSGKFIVSDFGLSRLSGEDQGSKSLYRNGGGEYWAPECLSPHDDFKKLQVGRSSDMWSFGCVLSEILTYVQDGPIGVLEFSRKREIKLEGYWICNTFHGGEKPHEGVTQWFSRLSGWHNITDAQKSLMVLIRDLLQQEPTARSKAQTITLGLFHIAQNEVYQTIDAQFRRLLARSELEIDIEYERFRIWGELNGYQDSDQIRRLYDHGEPRHFGELQLVRGCLSKLYQEVENVSRILQGGGRRPYRVLYHLQKVVDELWDTQPSSIRQHMTNALENCILNTEDRARLESIEAAFHEQDAHTSKNFSTGDHAPRAVTYRRIGLLAAMKQIASALEDGAQSSGNMRIDESQISKPLEPFHWHNIGILHTANSPEENILIEWLEYDSNWAGRIEELVQRIQDIASFRAPSSAFSVLICAGYYHDLAKHAFGIVYYFPRPQPTSPLPFQDEKPKSLRDIISSVKSRRQRPSLDQIFDAALSLINVVLTLHKANWLHKNISSYNIIFFPDRFNSIAEAMTSPYFIGFSYSRLNLENAFTQGPNEQLEYQHPDYLLGRNRFCQEYEYYSVGLVLLELGFWLPLKAITAGIVGSPTEMLRVLLKREVPKLKTYMGRAYEDAVTACLSSDFGDRSKPAEVREGFERKVLLKVENRSH</sequence>
<evidence type="ECO:0000313" key="3">
    <source>
        <dbReference type="EMBL" id="CAF9913859.1"/>
    </source>
</evidence>
<dbReference type="EMBL" id="CAJPDR010000066">
    <property type="protein sequence ID" value="CAF9913859.1"/>
    <property type="molecule type" value="Genomic_DNA"/>
</dbReference>
<proteinExistence type="predicted"/>
<protein>
    <recommendedName>
        <fullName evidence="2">Protein kinase domain-containing protein</fullName>
    </recommendedName>
</protein>
<keyword evidence="4" id="KW-1185">Reference proteome</keyword>
<dbReference type="GO" id="GO:0005524">
    <property type="term" value="F:ATP binding"/>
    <property type="evidence" value="ECO:0007669"/>
    <property type="project" value="UniProtKB-UniRule"/>
</dbReference>
<feature type="domain" description="Protein kinase" evidence="2">
    <location>
        <begin position="216"/>
        <end position="525"/>
    </location>
</feature>
<dbReference type="AlphaFoldDB" id="A0A8H3EYP9"/>
<evidence type="ECO:0000313" key="4">
    <source>
        <dbReference type="Proteomes" id="UP000664203"/>
    </source>
</evidence>
<keyword evidence="1" id="KW-0067">ATP-binding</keyword>
<dbReference type="Gene3D" id="3.30.200.20">
    <property type="entry name" value="Phosphorylase Kinase, domain 1"/>
    <property type="match status" value="1"/>
</dbReference>
<dbReference type="PROSITE" id="PS50011">
    <property type="entry name" value="PROTEIN_KINASE_DOM"/>
    <property type="match status" value="2"/>
</dbReference>
<keyword evidence="1" id="KW-0547">Nucleotide-binding</keyword>
<dbReference type="PANTHER" id="PTHR37542:SF3">
    <property type="entry name" value="PRION-INHIBITION AND PROPAGATION HELO DOMAIN-CONTAINING PROTEIN"/>
    <property type="match status" value="1"/>
</dbReference>
<dbReference type="PROSITE" id="PS00107">
    <property type="entry name" value="PROTEIN_KINASE_ATP"/>
    <property type="match status" value="1"/>
</dbReference>
<reference evidence="3" key="1">
    <citation type="submission" date="2021-03" db="EMBL/GenBank/DDBJ databases">
        <authorList>
            <person name="Tagirdzhanova G."/>
        </authorList>
    </citation>
    <scope>NUCLEOTIDE SEQUENCE</scope>
</reference>
<dbReference type="PANTHER" id="PTHR37542">
    <property type="entry name" value="HELO DOMAIN-CONTAINING PROTEIN-RELATED"/>
    <property type="match status" value="1"/>
</dbReference>
<dbReference type="InterPro" id="IPR011009">
    <property type="entry name" value="Kinase-like_dom_sf"/>
</dbReference>
<feature type="binding site" evidence="1">
    <location>
        <position position="255"/>
    </location>
    <ligand>
        <name>ATP</name>
        <dbReference type="ChEBI" id="CHEBI:30616"/>
    </ligand>
</feature>
<feature type="domain" description="Protein kinase" evidence="2">
    <location>
        <begin position="667"/>
        <end position="1017"/>
    </location>
</feature>
<dbReference type="SMART" id="SM00220">
    <property type="entry name" value="S_TKc"/>
    <property type="match status" value="1"/>
</dbReference>
<dbReference type="Gene3D" id="1.10.510.10">
    <property type="entry name" value="Transferase(Phosphotransferase) domain 1"/>
    <property type="match status" value="2"/>
</dbReference>
<organism evidence="3 4">
    <name type="scientific">Alectoria fallacina</name>
    <dbReference type="NCBI Taxonomy" id="1903189"/>
    <lineage>
        <taxon>Eukaryota</taxon>
        <taxon>Fungi</taxon>
        <taxon>Dikarya</taxon>
        <taxon>Ascomycota</taxon>
        <taxon>Pezizomycotina</taxon>
        <taxon>Lecanoromycetes</taxon>
        <taxon>OSLEUM clade</taxon>
        <taxon>Lecanoromycetidae</taxon>
        <taxon>Lecanorales</taxon>
        <taxon>Lecanorineae</taxon>
        <taxon>Parmeliaceae</taxon>
        <taxon>Alectoria</taxon>
    </lineage>
</organism>
<evidence type="ECO:0000256" key="1">
    <source>
        <dbReference type="PROSITE-ProRule" id="PRU10141"/>
    </source>
</evidence>
<dbReference type="InterPro" id="IPR000719">
    <property type="entry name" value="Prot_kinase_dom"/>
</dbReference>
<dbReference type="GO" id="GO:0004672">
    <property type="term" value="F:protein kinase activity"/>
    <property type="evidence" value="ECO:0007669"/>
    <property type="project" value="InterPro"/>
</dbReference>
<dbReference type="CDD" id="cd00180">
    <property type="entry name" value="PKc"/>
    <property type="match status" value="1"/>
</dbReference>
<dbReference type="SUPFAM" id="SSF56112">
    <property type="entry name" value="Protein kinase-like (PK-like)"/>
    <property type="match status" value="2"/>
</dbReference>
<comment type="caution">
    <text evidence="3">The sequence shown here is derived from an EMBL/GenBank/DDBJ whole genome shotgun (WGS) entry which is preliminary data.</text>
</comment>
<dbReference type="InterPro" id="IPR017441">
    <property type="entry name" value="Protein_kinase_ATP_BS"/>
</dbReference>
<evidence type="ECO:0000259" key="2">
    <source>
        <dbReference type="PROSITE" id="PS50011"/>
    </source>
</evidence>
<name>A0A8H3EYP9_9LECA</name>
<dbReference type="Pfam" id="PF00069">
    <property type="entry name" value="Pkinase"/>
    <property type="match status" value="1"/>
</dbReference>
<dbReference type="OrthoDB" id="4062651at2759"/>